<keyword evidence="2" id="KW-0472">Membrane</keyword>
<evidence type="ECO:0000313" key="4">
    <source>
        <dbReference type="EnsemblPlants" id="AES97034"/>
    </source>
</evidence>
<dbReference type="HOGENOM" id="CLU_109982_0_0_1"/>
<reference evidence="3 5" key="1">
    <citation type="journal article" date="2011" name="Nature">
        <title>The Medicago genome provides insight into the evolution of rhizobial symbioses.</title>
        <authorList>
            <person name="Young N.D."/>
            <person name="Debelle F."/>
            <person name="Oldroyd G.E."/>
            <person name="Geurts R."/>
            <person name="Cannon S.B."/>
            <person name="Udvardi M.K."/>
            <person name="Benedito V.A."/>
            <person name="Mayer K.F."/>
            <person name="Gouzy J."/>
            <person name="Schoof H."/>
            <person name="Van de Peer Y."/>
            <person name="Proost S."/>
            <person name="Cook D.R."/>
            <person name="Meyers B.C."/>
            <person name="Spannagl M."/>
            <person name="Cheung F."/>
            <person name="De Mita S."/>
            <person name="Krishnakumar V."/>
            <person name="Gundlach H."/>
            <person name="Zhou S."/>
            <person name="Mudge J."/>
            <person name="Bharti A.K."/>
            <person name="Murray J.D."/>
            <person name="Naoumkina M.A."/>
            <person name="Rosen B."/>
            <person name="Silverstein K.A."/>
            <person name="Tang H."/>
            <person name="Rombauts S."/>
            <person name="Zhao P.X."/>
            <person name="Zhou P."/>
            <person name="Barbe V."/>
            <person name="Bardou P."/>
            <person name="Bechner M."/>
            <person name="Bellec A."/>
            <person name="Berger A."/>
            <person name="Berges H."/>
            <person name="Bidwell S."/>
            <person name="Bisseling T."/>
            <person name="Choisne N."/>
            <person name="Couloux A."/>
            <person name="Denny R."/>
            <person name="Deshpande S."/>
            <person name="Dai X."/>
            <person name="Doyle J.J."/>
            <person name="Dudez A.M."/>
            <person name="Farmer A.D."/>
            <person name="Fouteau S."/>
            <person name="Franken C."/>
            <person name="Gibelin C."/>
            <person name="Gish J."/>
            <person name="Goldstein S."/>
            <person name="Gonzalez A.J."/>
            <person name="Green P.J."/>
            <person name="Hallab A."/>
            <person name="Hartog M."/>
            <person name="Hua A."/>
            <person name="Humphray S.J."/>
            <person name="Jeong D.H."/>
            <person name="Jing Y."/>
            <person name="Jocker A."/>
            <person name="Kenton S.M."/>
            <person name="Kim D.J."/>
            <person name="Klee K."/>
            <person name="Lai H."/>
            <person name="Lang C."/>
            <person name="Lin S."/>
            <person name="Macmil S.L."/>
            <person name="Magdelenat G."/>
            <person name="Matthews L."/>
            <person name="McCorrison J."/>
            <person name="Monaghan E.L."/>
            <person name="Mun J.H."/>
            <person name="Najar F.Z."/>
            <person name="Nicholson C."/>
            <person name="Noirot C."/>
            <person name="O'Bleness M."/>
            <person name="Paule C.R."/>
            <person name="Poulain J."/>
            <person name="Prion F."/>
            <person name="Qin B."/>
            <person name="Qu C."/>
            <person name="Retzel E.F."/>
            <person name="Riddle C."/>
            <person name="Sallet E."/>
            <person name="Samain S."/>
            <person name="Samson N."/>
            <person name="Sanders I."/>
            <person name="Saurat O."/>
            <person name="Scarpelli C."/>
            <person name="Schiex T."/>
            <person name="Segurens B."/>
            <person name="Severin A.J."/>
            <person name="Sherrier D.J."/>
            <person name="Shi R."/>
            <person name="Sims S."/>
            <person name="Singer S.R."/>
            <person name="Sinharoy S."/>
            <person name="Sterck L."/>
            <person name="Viollet A."/>
            <person name="Wang B.B."/>
            <person name="Wang K."/>
            <person name="Wang M."/>
            <person name="Wang X."/>
            <person name="Warfsmann J."/>
            <person name="Weissenbach J."/>
            <person name="White D.D."/>
            <person name="White J.D."/>
            <person name="Wiley G.B."/>
            <person name="Wincker P."/>
            <person name="Xing Y."/>
            <person name="Yang L."/>
            <person name="Yao Z."/>
            <person name="Ying F."/>
            <person name="Zhai J."/>
            <person name="Zhou L."/>
            <person name="Zuber A."/>
            <person name="Denarie J."/>
            <person name="Dixon R.A."/>
            <person name="May G.D."/>
            <person name="Schwartz D.C."/>
            <person name="Rogers J."/>
            <person name="Quetier F."/>
            <person name="Town C.D."/>
            <person name="Roe B.A."/>
        </authorList>
    </citation>
    <scope>NUCLEOTIDE SEQUENCE [LARGE SCALE GENOMIC DNA]</scope>
    <source>
        <strain evidence="3">A17</strain>
        <strain evidence="4 5">cv. Jemalong A17</strain>
    </source>
</reference>
<gene>
    <name evidence="3" type="ordered locus">MTR_5g044470</name>
</gene>
<evidence type="ECO:0000256" key="1">
    <source>
        <dbReference type="ARBA" id="ARBA00004370"/>
    </source>
</evidence>
<dbReference type="GO" id="GO:0098542">
    <property type="term" value="P:defense response to other organism"/>
    <property type="evidence" value="ECO:0007669"/>
    <property type="project" value="InterPro"/>
</dbReference>
<dbReference type="PANTHER" id="PTHR31415:SF173">
    <property type="entry name" value="PROTEIN, PUTATIVE-RELATED"/>
    <property type="match status" value="1"/>
</dbReference>
<reference evidence="4" key="3">
    <citation type="submission" date="2015-04" db="UniProtKB">
        <authorList>
            <consortium name="EnsemblPlants"/>
        </authorList>
    </citation>
    <scope>IDENTIFICATION</scope>
    <source>
        <strain evidence="4">cv. Jemalong A17</strain>
    </source>
</reference>
<reference evidence="3 5" key="2">
    <citation type="journal article" date="2014" name="BMC Genomics">
        <title>An improved genome release (version Mt4.0) for the model legume Medicago truncatula.</title>
        <authorList>
            <person name="Tang H."/>
            <person name="Krishnakumar V."/>
            <person name="Bidwell S."/>
            <person name="Rosen B."/>
            <person name="Chan A."/>
            <person name="Zhou S."/>
            <person name="Gentzbittel L."/>
            <person name="Childs K.L."/>
            <person name="Yandell M."/>
            <person name="Gundlach H."/>
            <person name="Mayer K.F."/>
            <person name="Schwartz D.C."/>
            <person name="Town C.D."/>
        </authorList>
    </citation>
    <scope>GENOME REANNOTATION</scope>
    <source>
        <strain evidence="4 5">cv. Jemalong A17</strain>
    </source>
</reference>
<dbReference type="Proteomes" id="UP000002051">
    <property type="component" value="Chromosome 5"/>
</dbReference>
<sequence>MTPLGCICLIVFFIGVGLFITKMFRLVDLELFEPEFQVDSVGSLNSLTVNGPQFSAELNISVSAYNPTDYSCAYYEAVSAEVFYGGEGLVLSKTSLPSFTTHSQSTSVMKMTLLVNKSDDFGGVATAIAQSRKNGMVEFGLIVSALFKYKNRWDQSKWTSLKAVCKPLKFAVSPNDYNTTIPGILLKGSRC</sequence>
<comment type="subcellular location">
    <subcellularLocation>
        <location evidence="1">Membrane</location>
    </subcellularLocation>
</comment>
<dbReference type="GO" id="GO:0009506">
    <property type="term" value="C:plasmodesma"/>
    <property type="evidence" value="ECO:0000318"/>
    <property type="project" value="GO_Central"/>
</dbReference>
<evidence type="ECO:0000256" key="2">
    <source>
        <dbReference type="ARBA" id="ARBA00023136"/>
    </source>
</evidence>
<dbReference type="PANTHER" id="PTHR31415">
    <property type="entry name" value="OS05G0367900 PROTEIN"/>
    <property type="match status" value="1"/>
</dbReference>
<proteinExistence type="predicted"/>
<accession>G7JWV9</accession>
<name>G7JWV9_MEDTR</name>
<dbReference type="InterPro" id="IPR044839">
    <property type="entry name" value="NDR1-like"/>
</dbReference>
<dbReference type="EMBL" id="CM001221">
    <property type="protein sequence ID" value="AES97034.1"/>
    <property type="molecule type" value="Genomic_DNA"/>
</dbReference>
<evidence type="ECO:0000313" key="3">
    <source>
        <dbReference type="EMBL" id="AES97034.1"/>
    </source>
</evidence>
<evidence type="ECO:0000313" key="5">
    <source>
        <dbReference type="Proteomes" id="UP000002051"/>
    </source>
</evidence>
<keyword evidence="3" id="KW-0812">Transmembrane</keyword>
<dbReference type="GO" id="GO:0005886">
    <property type="term" value="C:plasma membrane"/>
    <property type="evidence" value="ECO:0000318"/>
    <property type="project" value="GO_Central"/>
</dbReference>
<dbReference type="AlphaFoldDB" id="G7JWV9"/>
<organism evidence="3 5">
    <name type="scientific">Medicago truncatula</name>
    <name type="common">Barrel medic</name>
    <name type="synonym">Medicago tribuloides</name>
    <dbReference type="NCBI Taxonomy" id="3880"/>
    <lineage>
        <taxon>Eukaryota</taxon>
        <taxon>Viridiplantae</taxon>
        <taxon>Streptophyta</taxon>
        <taxon>Embryophyta</taxon>
        <taxon>Tracheophyta</taxon>
        <taxon>Spermatophyta</taxon>
        <taxon>Magnoliopsida</taxon>
        <taxon>eudicotyledons</taxon>
        <taxon>Gunneridae</taxon>
        <taxon>Pentapetalae</taxon>
        <taxon>rosids</taxon>
        <taxon>fabids</taxon>
        <taxon>Fabales</taxon>
        <taxon>Fabaceae</taxon>
        <taxon>Papilionoideae</taxon>
        <taxon>50 kb inversion clade</taxon>
        <taxon>NPAAA clade</taxon>
        <taxon>Hologalegina</taxon>
        <taxon>IRL clade</taxon>
        <taxon>Trifolieae</taxon>
        <taxon>Medicago</taxon>
    </lineage>
</organism>
<dbReference type="PaxDb" id="3880-AES97034"/>
<dbReference type="EnsemblPlants" id="AES97034">
    <property type="protein sequence ID" value="AES97034"/>
    <property type="gene ID" value="MTR_5g044470"/>
</dbReference>
<protein>
    <submittedName>
        <fullName evidence="3">Transmembrane protein, putative</fullName>
    </submittedName>
</protein>
<keyword evidence="5" id="KW-1185">Reference proteome</keyword>